<dbReference type="EMBL" id="GBHO01032404">
    <property type="protein sequence ID" value="JAG11200.1"/>
    <property type="molecule type" value="Transcribed_RNA"/>
</dbReference>
<evidence type="ECO:0000313" key="3">
    <source>
        <dbReference type="EMBL" id="JAG53047.1"/>
    </source>
</evidence>
<sequence>MPGLMLDPFSGIEKDSDIFNTSNGGGADVFLTRLGDSELNNTSIGVRAAVWMNDFEELDNIIEKGMSGVVTTPDKKLVAMSLLEPNMCRKKWLNVTKIGPPDHDVLLSNSICAVKAKSPISSQQ</sequence>
<accession>A0A0A9WXF6</accession>
<evidence type="ECO:0000313" key="2">
    <source>
        <dbReference type="EMBL" id="JAG11200.1"/>
    </source>
</evidence>
<protein>
    <submittedName>
        <fullName evidence="1">ATP phosphoribosyltransferase</fullName>
    </submittedName>
</protein>
<reference evidence="1" key="1">
    <citation type="journal article" date="2014" name="PLoS ONE">
        <title>Transcriptome-Based Identification of ABC Transporters in the Western Tarnished Plant Bug Lygus hesperus.</title>
        <authorList>
            <person name="Hull J.J."/>
            <person name="Chaney K."/>
            <person name="Geib S.M."/>
            <person name="Fabrick J.A."/>
            <person name="Brent C.S."/>
            <person name="Walsh D."/>
            <person name="Lavine L.C."/>
        </authorList>
    </citation>
    <scope>NUCLEOTIDE SEQUENCE</scope>
</reference>
<evidence type="ECO:0000313" key="1">
    <source>
        <dbReference type="EMBL" id="JAG11198.1"/>
    </source>
</evidence>
<keyword evidence="1" id="KW-0328">Glycosyltransferase</keyword>
<dbReference type="EMBL" id="GBHO01032406">
    <property type="protein sequence ID" value="JAG11198.1"/>
    <property type="molecule type" value="Transcribed_RNA"/>
</dbReference>
<dbReference type="GO" id="GO:0016757">
    <property type="term" value="F:glycosyltransferase activity"/>
    <property type="evidence" value="ECO:0007669"/>
    <property type="project" value="UniProtKB-KW"/>
</dbReference>
<dbReference type="AlphaFoldDB" id="A0A0A9WXF6"/>
<dbReference type="EMBL" id="GBRD01012777">
    <property type="protein sequence ID" value="JAG53047.1"/>
    <property type="molecule type" value="Transcribed_RNA"/>
</dbReference>
<dbReference type="EMBL" id="GBRD01012776">
    <property type="protein sequence ID" value="JAG53048.1"/>
    <property type="molecule type" value="Transcribed_RNA"/>
</dbReference>
<proteinExistence type="predicted"/>
<organism evidence="1">
    <name type="scientific">Lygus hesperus</name>
    <name type="common">Western plant bug</name>
    <dbReference type="NCBI Taxonomy" id="30085"/>
    <lineage>
        <taxon>Eukaryota</taxon>
        <taxon>Metazoa</taxon>
        <taxon>Ecdysozoa</taxon>
        <taxon>Arthropoda</taxon>
        <taxon>Hexapoda</taxon>
        <taxon>Insecta</taxon>
        <taxon>Pterygota</taxon>
        <taxon>Neoptera</taxon>
        <taxon>Paraneoptera</taxon>
        <taxon>Hemiptera</taxon>
        <taxon>Heteroptera</taxon>
        <taxon>Panheteroptera</taxon>
        <taxon>Cimicomorpha</taxon>
        <taxon>Miridae</taxon>
        <taxon>Mirini</taxon>
        <taxon>Lygus</taxon>
    </lineage>
</organism>
<reference evidence="3" key="3">
    <citation type="submission" date="2014-09" db="EMBL/GenBank/DDBJ databases">
        <authorList>
            <person name="Magalhaes I.L.F."/>
            <person name="Oliveira U."/>
            <person name="Santos F.R."/>
            <person name="Vidigal T.H.D.A."/>
            <person name="Brescovit A.D."/>
            <person name="Santos A.J."/>
        </authorList>
    </citation>
    <scope>NUCLEOTIDE SEQUENCE</scope>
</reference>
<name>A0A0A9WXF6_LYGHE</name>
<reference evidence="1" key="2">
    <citation type="submission" date="2014-07" db="EMBL/GenBank/DDBJ databases">
        <authorList>
            <person name="Hull J."/>
        </authorList>
    </citation>
    <scope>NUCLEOTIDE SEQUENCE</scope>
</reference>
<keyword evidence="1" id="KW-0808">Transferase</keyword>
<gene>
    <name evidence="1" type="primary">hisG_1</name>
    <name evidence="2" type="synonym">hisG_0</name>
    <name evidence="2" type="ORF">CM83_22931</name>
    <name evidence="1" type="ORF">CM83_22934</name>
</gene>
<dbReference type="EMBL" id="GBRD01012775">
    <property type="protein sequence ID" value="JAG53049.1"/>
    <property type="molecule type" value="Transcribed_RNA"/>
</dbReference>